<reference evidence="2 3" key="1">
    <citation type="submission" date="2018-10" db="EMBL/GenBank/DDBJ databases">
        <authorList>
            <person name="Chen W.-M."/>
        </authorList>
    </citation>
    <scope>NUCLEOTIDE SEQUENCE [LARGE SCALE GENOMIC DNA]</scope>
    <source>
        <strain evidence="2 3">H-5</strain>
    </source>
</reference>
<evidence type="ECO:0000313" key="2">
    <source>
        <dbReference type="EMBL" id="ROH87220.1"/>
    </source>
</evidence>
<dbReference type="EMBL" id="RJVP01000002">
    <property type="protein sequence ID" value="ROH87220.1"/>
    <property type="molecule type" value="Genomic_DNA"/>
</dbReference>
<evidence type="ECO:0000313" key="3">
    <source>
        <dbReference type="Proteomes" id="UP000275137"/>
    </source>
</evidence>
<proteinExistence type="predicted"/>
<comment type="caution">
    <text evidence="2">The sequence shown here is derived from an EMBL/GenBank/DDBJ whole genome shotgun (WGS) entry which is preliminary data.</text>
</comment>
<evidence type="ECO:0000256" key="1">
    <source>
        <dbReference type="SAM" id="SignalP"/>
    </source>
</evidence>
<keyword evidence="3" id="KW-1185">Reference proteome</keyword>
<organism evidence="2 3">
    <name type="scientific">Pseudomethylobacillus aquaticus</name>
    <dbReference type="NCBI Taxonomy" id="2676064"/>
    <lineage>
        <taxon>Bacteria</taxon>
        <taxon>Pseudomonadati</taxon>
        <taxon>Pseudomonadota</taxon>
        <taxon>Betaproteobacteria</taxon>
        <taxon>Nitrosomonadales</taxon>
        <taxon>Methylophilaceae</taxon>
        <taxon>Pseudomethylobacillus</taxon>
    </lineage>
</organism>
<protein>
    <recommendedName>
        <fullName evidence="4">MSHA biogenesis protein MshK</fullName>
    </recommendedName>
</protein>
<accession>A0A3N0V362</accession>
<name>A0A3N0V362_9PROT</name>
<keyword evidence="1" id="KW-0732">Signal</keyword>
<gene>
    <name evidence="2" type="ORF">ED236_06005</name>
</gene>
<evidence type="ECO:0008006" key="4">
    <source>
        <dbReference type="Google" id="ProtNLM"/>
    </source>
</evidence>
<dbReference type="Proteomes" id="UP000275137">
    <property type="component" value="Unassembled WGS sequence"/>
</dbReference>
<feature type="chain" id="PRO_5018119712" description="MSHA biogenesis protein MshK" evidence="1">
    <location>
        <begin position="26"/>
        <end position="121"/>
    </location>
</feature>
<dbReference type="AlphaFoldDB" id="A0A3N0V362"/>
<sequence>MVESMMRTRQNLLLVSLLVSLPVLAETLADPTEPPAWLLSGDAALLNQGPVLQSILRGPGLHAAVINGEKVKVGQQYGDAVLIRLGENEAVLRQTDGSLLTLKIDYAIAKTPVSPAQTGRP</sequence>
<feature type="signal peptide" evidence="1">
    <location>
        <begin position="1"/>
        <end position="25"/>
    </location>
</feature>